<evidence type="ECO:0000259" key="4">
    <source>
        <dbReference type="Pfam" id="PF03328"/>
    </source>
</evidence>
<proteinExistence type="inferred from homology"/>
<dbReference type="PANTHER" id="PTHR30502">
    <property type="entry name" value="2-KETO-3-DEOXY-L-RHAMNONATE ALDOLASE"/>
    <property type="match status" value="1"/>
</dbReference>
<name>A0A8H5LLL1_9AGAR</name>
<dbReference type="PANTHER" id="PTHR30502:SF0">
    <property type="entry name" value="PHOSPHOENOLPYRUVATE CARBOXYLASE FAMILY PROTEIN"/>
    <property type="match status" value="1"/>
</dbReference>
<dbReference type="InterPro" id="IPR005000">
    <property type="entry name" value="Aldolase/citrate-lyase_domain"/>
</dbReference>
<evidence type="ECO:0000313" key="6">
    <source>
        <dbReference type="Proteomes" id="UP000559256"/>
    </source>
</evidence>
<reference evidence="5 6" key="1">
    <citation type="journal article" date="2020" name="ISME J.">
        <title>Uncovering the hidden diversity of litter-decomposition mechanisms in mushroom-forming fungi.</title>
        <authorList>
            <person name="Floudas D."/>
            <person name="Bentzer J."/>
            <person name="Ahren D."/>
            <person name="Johansson T."/>
            <person name="Persson P."/>
            <person name="Tunlid A."/>
        </authorList>
    </citation>
    <scope>NUCLEOTIDE SEQUENCE [LARGE SCALE GENOMIC DNA]</scope>
    <source>
        <strain evidence="5 6">CBS 291.85</strain>
    </source>
</reference>
<dbReference type="Pfam" id="PF03328">
    <property type="entry name" value="HpcH_HpaI"/>
    <property type="match status" value="1"/>
</dbReference>
<evidence type="ECO:0000313" key="5">
    <source>
        <dbReference type="EMBL" id="KAF5361628.1"/>
    </source>
</evidence>
<dbReference type="AlphaFoldDB" id="A0A8H5LLL1"/>
<feature type="domain" description="HpcH/HpaI aldolase/citrate lyase" evidence="4">
    <location>
        <begin position="35"/>
        <end position="104"/>
    </location>
</feature>
<dbReference type="InterPro" id="IPR040442">
    <property type="entry name" value="Pyrv_kinase-like_dom_sf"/>
</dbReference>
<dbReference type="Proteomes" id="UP000559256">
    <property type="component" value="Unassembled WGS sequence"/>
</dbReference>
<keyword evidence="2" id="KW-0479">Metal-binding</keyword>
<dbReference type="Gene3D" id="3.20.20.60">
    <property type="entry name" value="Phosphoenolpyruvate-binding domains"/>
    <property type="match status" value="1"/>
</dbReference>
<evidence type="ECO:0000256" key="1">
    <source>
        <dbReference type="ARBA" id="ARBA00005568"/>
    </source>
</evidence>
<dbReference type="EMBL" id="JAACJM010000039">
    <property type="protein sequence ID" value="KAF5361628.1"/>
    <property type="molecule type" value="Genomic_DNA"/>
</dbReference>
<dbReference type="OrthoDB" id="1621678at2759"/>
<protein>
    <recommendedName>
        <fullName evidence="4">HpcH/HpaI aldolase/citrate lyase domain-containing protein</fullName>
    </recommendedName>
</protein>
<organism evidence="5 6">
    <name type="scientific">Tetrapyrgos nigripes</name>
    <dbReference type="NCBI Taxonomy" id="182062"/>
    <lineage>
        <taxon>Eukaryota</taxon>
        <taxon>Fungi</taxon>
        <taxon>Dikarya</taxon>
        <taxon>Basidiomycota</taxon>
        <taxon>Agaricomycotina</taxon>
        <taxon>Agaricomycetes</taxon>
        <taxon>Agaricomycetidae</taxon>
        <taxon>Agaricales</taxon>
        <taxon>Marasmiineae</taxon>
        <taxon>Marasmiaceae</taxon>
        <taxon>Tetrapyrgos</taxon>
    </lineage>
</organism>
<dbReference type="InterPro" id="IPR015813">
    <property type="entry name" value="Pyrv/PenolPyrv_kinase-like_dom"/>
</dbReference>
<dbReference type="GO" id="GO:0016832">
    <property type="term" value="F:aldehyde-lyase activity"/>
    <property type="evidence" value="ECO:0007669"/>
    <property type="project" value="TreeGrafter"/>
</dbReference>
<comment type="similarity">
    <text evidence="1">Belongs to the HpcH/HpaI aldolase family.</text>
</comment>
<gene>
    <name evidence="5" type="ORF">D9758_007391</name>
</gene>
<keyword evidence="3" id="KW-0456">Lyase</keyword>
<evidence type="ECO:0000256" key="3">
    <source>
        <dbReference type="ARBA" id="ARBA00023239"/>
    </source>
</evidence>
<dbReference type="GO" id="GO:0046872">
    <property type="term" value="F:metal ion binding"/>
    <property type="evidence" value="ECO:0007669"/>
    <property type="project" value="UniProtKB-KW"/>
</dbReference>
<sequence>MGAVAVIPFHMTWIQRSIYSRELLEKGYGEGQMVEGLKNMKEIVEVEGIDGLFVRPSDLSIALGYPLTDPLQPEMQKAIEEILDAAHGAGKRCTIFYFNSNQGYLWAKQGFDMSNQDIVWL</sequence>
<dbReference type="InterPro" id="IPR050251">
    <property type="entry name" value="HpcH-HpaI_aldolase"/>
</dbReference>
<dbReference type="SUPFAM" id="SSF51621">
    <property type="entry name" value="Phosphoenolpyruvate/pyruvate domain"/>
    <property type="match status" value="1"/>
</dbReference>
<keyword evidence="6" id="KW-1185">Reference proteome</keyword>
<dbReference type="GO" id="GO:0005737">
    <property type="term" value="C:cytoplasm"/>
    <property type="evidence" value="ECO:0007669"/>
    <property type="project" value="TreeGrafter"/>
</dbReference>
<comment type="caution">
    <text evidence="5">The sequence shown here is derived from an EMBL/GenBank/DDBJ whole genome shotgun (WGS) entry which is preliminary data.</text>
</comment>
<evidence type="ECO:0000256" key="2">
    <source>
        <dbReference type="ARBA" id="ARBA00022723"/>
    </source>
</evidence>
<accession>A0A8H5LLL1</accession>